<sequence>MSTRRVVALGGGHGLHATLRALRELSYDGVVDEVTAVVTVADNGGSSGRLRGEFGVLPPGDLRMALAALCGSDDWGGTWERVLQHRFAGDGEMRGHNVGNLLIVALWEQLGDLVAALDLVGRLLGAQGRVLPMALSPMDIRAQVRGADPGAPDAVSTVRGQVEVATTPGRIESVALEPHDPVPCDEALAAVSVADWVLLGPGSWFTSVLPHLMVPGLREALVSTRARVAVVLNLAEQPGETGGFAPADHLRVLREHAPDLRVDAVVVDPRMLDGRTLPALEREAAGCGARLVVTPVAMADGTPRHDVHLLAGALEGLVTDSGDDTGRGTGHDTGHDTGRDTVPGTGAQGVRVAGSSAWR</sequence>
<dbReference type="GO" id="GO:0008360">
    <property type="term" value="P:regulation of cell shape"/>
    <property type="evidence" value="ECO:0007669"/>
    <property type="project" value="UniProtKB-UniRule"/>
</dbReference>
<comment type="subcellular location">
    <subcellularLocation>
        <location evidence="2">Cytoplasm</location>
    </subcellularLocation>
</comment>
<keyword evidence="5" id="KW-1185">Reference proteome</keyword>
<dbReference type="InterPro" id="IPR002882">
    <property type="entry name" value="CofD"/>
</dbReference>
<dbReference type="AlphaFoldDB" id="A0A9X2D494"/>
<dbReference type="HAMAP" id="MF_00973">
    <property type="entry name" value="Gluconeogen_factor"/>
    <property type="match status" value="1"/>
</dbReference>
<organism evidence="4 5">
    <name type="scientific">Nocardioides bruguierae</name>
    <dbReference type="NCBI Taxonomy" id="2945102"/>
    <lineage>
        <taxon>Bacteria</taxon>
        <taxon>Bacillati</taxon>
        <taxon>Actinomycetota</taxon>
        <taxon>Actinomycetes</taxon>
        <taxon>Propionibacteriales</taxon>
        <taxon>Nocardioidaceae</taxon>
        <taxon>Nocardioides</taxon>
    </lineage>
</organism>
<dbReference type="Pfam" id="PF01933">
    <property type="entry name" value="CofD"/>
    <property type="match status" value="1"/>
</dbReference>
<dbReference type="Proteomes" id="UP001139485">
    <property type="component" value="Unassembled WGS sequence"/>
</dbReference>
<reference evidence="4" key="1">
    <citation type="submission" date="2022-05" db="EMBL/GenBank/DDBJ databases">
        <authorList>
            <person name="Tuo L."/>
        </authorList>
    </citation>
    <scope>NUCLEOTIDE SEQUENCE</scope>
    <source>
        <strain evidence="4">BSK12Z-4</strain>
    </source>
</reference>
<dbReference type="PANTHER" id="PTHR30135:SF3">
    <property type="entry name" value="GLUCONEOGENESIS FACTOR-RELATED"/>
    <property type="match status" value="1"/>
</dbReference>
<feature type="compositionally biased region" description="Basic and acidic residues" evidence="3">
    <location>
        <begin position="324"/>
        <end position="339"/>
    </location>
</feature>
<dbReference type="PANTHER" id="PTHR30135">
    <property type="entry name" value="UNCHARACTERIZED PROTEIN YVCK-RELATED"/>
    <property type="match status" value="1"/>
</dbReference>
<proteinExistence type="inferred from homology"/>
<dbReference type="SUPFAM" id="SSF142338">
    <property type="entry name" value="CofD-like"/>
    <property type="match status" value="1"/>
</dbReference>
<feature type="region of interest" description="Disordered" evidence="3">
    <location>
        <begin position="318"/>
        <end position="359"/>
    </location>
</feature>
<evidence type="ECO:0000256" key="2">
    <source>
        <dbReference type="HAMAP-Rule" id="MF_00973"/>
    </source>
</evidence>
<comment type="function">
    <text evidence="2">Required for morphogenesis under gluconeogenic growth conditions.</text>
</comment>
<dbReference type="GO" id="GO:0005737">
    <property type="term" value="C:cytoplasm"/>
    <property type="evidence" value="ECO:0007669"/>
    <property type="project" value="UniProtKB-SubCell"/>
</dbReference>
<dbReference type="NCBIfam" id="TIGR01826">
    <property type="entry name" value="CofD_related"/>
    <property type="match status" value="1"/>
</dbReference>
<dbReference type="InterPro" id="IPR010119">
    <property type="entry name" value="Gluconeogen_factor"/>
</dbReference>
<keyword evidence="1 2" id="KW-0963">Cytoplasm</keyword>
<protein>
    <recommendedName>
        <fullName evidence="2">Putative gluconeogenesis factor</fullName>
    </recommendedName>
</protein>
<dbReference type="CDD" id="cd07187">
    <property type="entry name" value="YvcK_like"/>
    <property type="match status" value="1"/>
</dbReference>
<name>A0A9X2D494_9ACTN</name>
<gene>
    <name evidence="4" type="primary">yvcK</name>
    <name evidence="4" type="ORF">M8330_01090</name>
</gene>
<comment type="caution">
    <text evidence="4">The sequence shown here is derived from an EMBL/GenBank/DDBJ whole genome shotgun (WGS) entry which is preliminary data.</text>
</comment>
<comment type="similarity">
    <text evidence="2">Belongs to the gluconeogenesis factor family.</text>
</comment>
<dbReference type="EMBL" id="JAMOIL010000001">
    <property type="protein sequence ID" value="MCM0618886.1"/>
    <property type="molecule type" value="Genomic_DNA"/>
</dbReference>
<evidence type="ECO:0000256" key="3">
    <source>
        <dbReference type="SAM" id="MobiDB-lite"/>
    </source>
</evidence>
<dbReference type="InterPro" id="IPR038136">
    <property type="entry name" value="CofD-like_dom_sf"/>
</dbReference>
<dbReference type="Gene3D" id="3.40.50.10680">
    <property type="entry name" value="CofD-like domains"/>
    <property type="match status" value="1"/>
</dbReference>
<evidence type="ECO:0000256" key="1">
    <source>
        <dbReference type="ARBA" id="ARBA00022490"/>
    </source>
</evidence>
<evidence type="ECO:0000313" key="4">
    <source>
        <dbReference type="EMBL" id="MCM0618886.1"/>
    </source>
</evidence>
<accession>A0A9X2D494</accession>
<dbReference type="GO" id="GO:0043743">
    <property type="term" value="F:LPPG:FO 2-phospho-L-lactate transferase activity"/>
    <property type="evidence" value="ECO:0007669"/>
    <property type="project" value="InterPro"/>
</dbReference>
<evidence type="ECO:0000313" key="5">
    <source>
        <dbReference type="Proteomes" id="UP001139485"/>
    </source>
</evidence>